<organism evidence="2 3">
    <name type="scientific">Pontibacter locisalis</name>
    <dbReference type="NCBI Taxonomy" id="1719035"/>
    <lineage>
        <taxon>Bacteria</taxon>
        <taxon>Pseudomonadati</taxon>
        <taxon>Bacteroidota</taxon>
        <taxon>Cytophagia</taxon>
        <taxon>Cytophagales</taxon>
        <taxon>Hymenobacteraceae</taxon>
        <taxon>Pontibacter</taxon>
    </lineage>
</organism>
<feature type="transmembrane region" description="Helical" evidence="1">
    <location>
        <begin position="116"/>
        <end position="138"/>
    </location>
</feature>
<proteinExistence type="predicted"/>
<dbReference type="Proteomes" id="UP001597544">
    <property type="component" value="Unassembled WGS sequence"/>
</dbReference>
<name>A0ABW5IHW4_9BACT</name>
<gene>
    <name evidence="2" type="ORF">ACFSRY_01405</name>
</gene>
<feature type="transmembrane region" description="Helical" evidence="1">
    <location>
        <begin position="193"/>
        <end position="216"/>
    </location>
</feature>
<evidence type="ECO:0000313" key="3">
    <source>
        <dbReference type="Proteomes" id="UP001597544"/>
    </source>
</evidence>
<protein>
    <submittedName>
        <fullName evidence="2">Uncharacterized protein</fullName>
    </submittedName>
</protein>
<feature type="transmembrane region" description="Helical" evidence="1">
    <location>
        <begin position="398"/>
        <end position="419"/>
    </location>
</feature>
<feature type="transmembrane region" description="Helical" evidence="1">
    <location>
        <begin position="297"/>
        <end position="321"/>
    </location>
</feature>
<feature type="transmembrane region" description="Helical" evidence="1">
    <location>
        <begin position="94"/>
        <end position="110"/>
    </location>
</feature>
<keyword evidence="1" id="KW-0472">Membrane</keyword>
<dbReference type="EMBL" id="JBHULU010000002">
    <property type="protein sequence ID" value="MFD2512508.1"/>
    <property type="molecule type" value="Genomic_DNA"/>
</dbReference>
<evidence type="ECO:0000313" key="2">
    <source>
        <dbReference type="EMBL" id="MFD2512508.1"/>
    </source>
</evidence>
<comment type="caution">
    <text evidence="2">The sequence shown here is derived from an EMBL/GenBank/DDBJ whole genome shotgun (WGS) entry which is preliminary data.</text>
</comment>
<feature type="transmembrane region" description="Helical" evidence="1">
    <location>
        <begin position="370"/>
        <end position="392"/>
    </location>
</feature>
<accession>A0ABW5IHW4</accession>
<evidence type="ECO:0000256" key="1">
    <source>
        <dbReference type="SAM" id="Phobius"/>
    </source>
</evidence>
<dbReference type="RefSeq" id="WP_377502664.1">
    <property type="nucleotide sequence ID" value="NZ_JBHULU010000002.1"/>
</dbReference>
<keyword evidence="3" id="KW-1185">Reference proteome</keyword>
<feature type="transmembrane region" description="Helical" evidence="1">
    <location>
        <begin position="63"/>
        <end position="82"/>
    </location>
</feature>
<keyword evidence="1" id="KW-0812">Transmembrane</keyword>
<feature type="transmembrane region" description="Helical" evidence="1">
    <location>
        <begin position="228"/>
        <end position="251"/>
    </location>
</feature>
<reference evidence="3" key="1">
    <citation type="journal article" date="2019" name="Int. J. Syst. Evol. Microbiol.">
        <title>The Global Catalogue of Microorganisms (GCM) 10K type strain sequencing project: providing services to taxonomists for standard genome sequencing and annotation.</title>
        <authorList>
            <consortium name="The Broad Institute Genomics Platform"/>
            <consortium name="The Broad Institute Genome Sequencing Center for Infectious Disease"/>
            <person name="Wu L."/>
            <person name="Ma J."/>
        </authorList>
    </citation>
    <scope>NUCLEOTIDE SEQUENCE [LARGE SCALE GENOMIC DNA]</scope>
    <source>
        <strain evidence="3">KCTC 42498</strain>
    </source>
</reference>
<feature type="transmembrane region" description="Helical" evidence="1">
    <location>
        <begin position="257"/>
        <end position="277"/>
    </location>
</feature>
<sequence length="450" mass="51823">MKMIPVTFPDYLKPDLHAKRNWLLVAFLNLVIVAFLGLLLRWMFVGAIKEINYKFLLHAHSHVALLGWLYTAVFVALLVTFLPQESRNQKTYTWQFWLSQGAVLGMLFSFPVQGYAAVSITFSTAHMLLSYWFIYQFLRDAGKAKINMGEHRLSLKFVKAALFFLAISSLGPWVMGPIMALGHIGSEMYFNAIYFYLHFQYNGWFTFSVLGLLFWLLEYYQVSFNSKLAVLFFRLMFWSCIPAYLLSVLWTKPDANIYLVSGVAAFVQVVALIILLVMLVPLHRQILILFGRWSRRLFILAAVAFLFKTGMQFASAFPYMAELAFRLRLFIIGYLHLVLIGFISIFLFAFFTQQGWLSFKHGISRWGMGLFLLGFISSESMLFVQGLLFWLMAGAIPFYNNFLFGVSILLPVGILLFFLGQLSGSRNNEAKVRDEIRLQRECAEKKCVKV</sequence>
<keyword evidence="1" id="KW-1133">Transmembrane helix</keyword>
<feature type="transmembrane region" description="Helical" evidence="1">
    <location>
        <begin position="158"/>
        <end position="181"/>
    </location>
</feature>
<feature type="transmembrane region" description="Helical" evidence="1">
    <location>
        <begin position="21"/>
        <end position="43"/>
    </location>
</feature>
<feature type="transmembrane region" description="Helical" evidence="1">
    <location>
        <begin position="327"/>
        <end position="350"/>
    </location>
</feature>